<feature type="transmembrane region" description="Helical" evidence="1">
    <location>
        <begin position="110"/>
        <end position="128"/>
    </location>
</feature>
<dbReference type="PANTHER" id="PTHR11360">
    <property type="entry name" value="MONOCARBOXYLATE TRANSPORTER"/>
    <property type="match status" value="1"/>
</dbReference>
<proteinExistence type="predicted"/>
<feature type="transmembrane region" description="Helical" evidence="1">
    <location>
        <begin position="393"/>
        <end position="414"/>
    </location>
</feature>
<feature type="transmembrane region" description="Helical" evidence="1">
    <location>
        <begin position="73"/>
        <end position="94"/>
    </location>
</feature>
<name>A0A9P1IWM3_9PELO</name>
<dbReference type="Proteomes" id="UP001152747">
    <property type="component" value="Unassembled WGS sequence"/>
</dbReference>
<feature type="transmembrane region" description="Helical" evidence="1">
    <location>
        <begin position="182"/>
        <end position="203"/>
    </location>
</feature>
<dbReference type="Gene3D" id="1.20.1250.20">
    <property type="entry name" value="MFS general substrate transporter like domains"/>
    <property type="match status" value="1"/>
</dbReference>
<keyword evidence="1" id="KW-0812">Transmembrane</keyword>
<dbReference type="AlphaFoldDB" id="A0A9P1IWM3"/>
<evidence type="ECO:0000313" key="2">
    <source>
        <dbReference type="EMBL" id="CAI5451589.1"/>
    </source>
</evidence>
<dbReference type="InterPro" id="IPR036259">
    <property type="entry name" value="MFS_trans_sf"/>
</dbReference>
<keyword evidence="3" id="KW-1185">Reference proteome</keyword>
<comment type="caution">
    <text evidence="2">The sequence shown here is derived from an EMBL/GenBank/DDBJ whole genome shotgun (WGS) entry which is preliminary data.</text>
</comment>
<evidence type="ECO:0000256" key="1">
    <source>
        <dbReference type="SAM" id="Phobius"/>
    </source>
</evidence>
<keyword evidence="1" id="KW-0472">Membrane</keyword>
<feature type="transmembrane region" description="Helical" evidence="1">
    <location>
        <begin position="361"/>
        <end position="381"/>
    </location>
</feature>
<evidence type="ECO:0008006" key="4">
    <source>
        <dbReference type="Google" id="ProtNLM"/>
    </source>
</evidence>
<feature type="transmembrane region" description="Helical" evidence="1">
    <location>
        <begin position="140"/>
        <end position="170"/>
    </location>
</feature>
<dbReference type="OrthoDB" id="2213137at2759"/>
<organism evidence="2 3">
    <name type="scientific">Caenorhabditis angaria</name>
    <dbReference type="NCBI Taxonomy" id="860376"/>
    <lineage>
        <taxon>Eukaryota</taxon>
        <taxon>Metazoa</taxon>
        <taxon>Ecdysozoa</taxon>
        <taxon>Nematoda</taxon>
        <taxon>Chromadorea</taxon>
        <taxon>Rhabditida</taxon>
        <taxon>Rhabditina</taxon>
        <taxon>Rhabditomorpha</taxon>
        <taxon>Rhabditoidea</taxon>
        <taxon>Rhabditidae</taxon>
        <taxon>Peloderinae</taxon>
        <taxon>Caenorhabditis</taxon>
    </lineage>
</organism>
<gene>
    <name evidence="2" type="ORF">CAMP_LOCUS14226</name>
</gene>
<dbReference type="PANTHER" id="PTHR11360:SF238">
    <property type="entry name" value="SD10469P"/>
    <property type="match status" value="1"/>
</dbReference>
<dbReference type="InterPro" id="IPR050327">
    <property type="entry name" value="Proton-linked_MCT"/>
</dbReference>
<keyword evidence="1" id="KW-1133">Transmembrane helix</keyword>
<accession>A0A9P1IWM3</accession>
<feature type="transmembrane region" description="Helical" evidence="1">
    <location>
        <begin position="39"/>
        <end position="61"/>
    </location>
</feature>
<dbReference type="Pfam" id="PF07690">
    <property type="entry name" value="MFS_1"/>
    <property type="match status" value="2"/>
</dbReference>
<evidence type="ECO:0000313" key="3">
    <source>
        <dbReference type="Proteomes" id="UP001152747"/>
    </source>
</evidence>
<dbReference type="InterPro" id="IPR011701">
    <property type="entry name" value="MFS"/>
</dbReference>
<dbReference type="GO" id="GO:0008028">
    <property type="term" value="F:monocarboxylic acid transmembrane transporter activity"/>
    <property type="evidence" value="ECO:0007669"/>
    <property type="project" value="TreeGrafter"/>
</dbReference>
<reference evidence="2" key="1">
    <citation type="submission" date="2022-11" db="EMBL/GenBank/DDBJ databases">
        <authorList>
            <person name="Kikuchi T."/>
        </authorList>
    </citation>
    <scope>NUCLEOTIDE SEQUENCE</scope>
    <source>
        <strain evidence="2">PS1010</strain>
    </source>
</reference>
<feature type="transmembrane region" description="Helical" evidence="1">
    <location>
        <begin position="420"/>
        <end position="441"/>
    </location>
</feature>
<dbReference type="SUPFAM" id="SSF103473">
    <property type="entry name" value="MFS general substrate transporter"/>
    <property type="match status" value="1"/>
</dbReference>
<protein>
    <recommendedName>
        <fullName evidence="4">Major facilitator superfamily (MFS) profile domain-containing protein</fullName>
    </recommendedName>
</protein>
<dbReference type="EMBL" id="CANHGI010000005">
    <property type="protein sequence ID" value="CAI5451589.1"/>
    <property type="molecule type" value="Genomic_DNA"/>
</dbReference>
<sequence>MPKQIEVELKSIKPDEKTTAEIEAELENVAITTPPDGGYGWAIVLASFCINVIVDGVVSTIGKPIQPIWVQSLNVTNTSASLAVSILTACYYFTGPLASVLCDIYSCRRVAAIGAITAATGYALSAIAPNIEVLYITFGFIVGIGYGLLSFATGIAVCGSGIGCTVFALLNEVVLKVVNNNWQLFMMFLSAVSLTGIFFASLYKAVKPSAEQIENVTNIIKNWEVSKTITEETNELDAPLLSRLEQHEEVQNLQLGNDADITEIVEHDIEEINHSIQHRDELCPKDPALLENNDKSQKIVISLQKDKKTFRQACSSLFDASLLKSPSFIILAVSGLLTMIAFYVPFIYLQNHLEKIDDLTTVQMAFPVSLIGIVNVAGRIICGRLSDHPKLSALIVSAYTIIFAGLATCAVPLFNAYWQFLLYTVPFSFGVAALGALRSIIAVELVGVTNSTLPSES</sequence>
<feature type="transmembrane region" description="Helical" evidence="1">
    <location>
        <begin position="328"/>
        <end position="349"/>
    </location>
</feature>